<dbReference type="SUPFAM" id="SSF46689">
    <property type="entry name" value="Homeodomain-like"/>
    <property type="match status" value="1"/>
</dbReference>
<organism evidence="6 7">
    <name type="scientific">Labrys wisconsinensis</name>
    <dbReference type="NCBI Taxonomy" id="425677"/>
    <lineage>
        <taxon>Bacteria</taxon>
        <taxon>Pseudomonadati</taxon>
        <taxon>Pseudomonadota</taxon>
        <taxon>Alphaproteobacteria</taxon>
        <taxon>Hyphomicrobiales</taxon>
        <taxon>Xanthobacteraceae</taxon>
        <taxon>Labrys</taxon>
    </lineage>
</organism>
<evidence type="ECO:0000256" key="2">
    <source>
        <dbReference type="ARBA" id="ARBA00023125"/>
    </source>
</evidence>
<dbReference type="InterPro" id="IPR001347">
    <property type="entry name" value="SIS_dom"/>
</dbReference>
<dbReference type="PANTHER" id="PTHR30514:SF1">
    <property type="entry name" value="HTH-TYPE TRANSCRIPTIONAL REGULATOR HEXR-RELATED"/>
    <property type="match status" value="1"/>
</dbReference>
<reference evidence="6 7" key="1">
    <citation type="submission" date="2023-07" db="EMBL/GenBank/DDBJ databases">
        <title>Genomic Encyclopedia of Type Strains, Phase IV (KMG-IV): sequencing the most valuable type-strain genomes for metagenomic binning, comparative biology and taxonomic classification.</title>
        <authorList>
            <person name="Goeker M."/>
        </authorList>
    </citation>
    <scope>NUCLEOTIDE SEQUENCE [LARGE SCALE GENOMIC DNA]</scope>
    <source>
        <strain evidence="6 7">DSM 19619</strain>
    </source>
</reference>
<keyword evidence="7" id="KW-1185">Reference proteome</keyword>
<feature type="domain" description="SIS" evidence="5">
    <location>
        <begin position="147"/>
        <end position="287"/>
    </location>
</feature>
<keyword evidence="3" id="KW-0804">Transcription</keyword>
<dbReference type="RefSeq" id="WP_307286311.1">
    <property type="nucleotide sequence ID" value="NZ_JAUSVX010000033.1"/>
</dbReference>
<dbReference type="SUPFAM" id="SSF53697">
    <property type="entry name" value="SIS domain"/>
    <property type="match status" value="1"/>
</dbReference>
<dbReference type="InterPro" id="IPR047640">
    <property type="entry name" value="RpiR-like"/>
</dbReference>
<evidence type="ECO:0000256" key="3">
    <source>
        <dbReference type="ARBA" id="ARBA00023163"/>
    </source>
</evidence>
<proteinExistence type="predicted"/>
<dbReference type="Gene3D" id="3.40.50.10490">
    <property type="entry name" value="Glucose-6-phosphate isomerase like protein, domain 1"/>
    <property type="match status" value="1"/>
</dbReference>
<evidence type="ECO:0000256" key="1">
    <source>
        <dbReference type="ARBA" id="ARBA00023015"/>
    </source>
</evidence>
<name>A0ABU0JNS6_9HYPH</name>
<evidence type="ECO:0000313" key="7">
    <source>
        <dbReference type="Proteomes" id="UP001242480"/>
    </source>
</evidence>
<accession>A0ABU0JNS6</accession>
<dbReference type="Proteomes" id="UP001242480">
    <property type="component" value="Unassembled WGS sequence"/>
</dbReference>
<sequence length="309" mass="33184">MDGKLRRGRDREVAAAPGIGIDIFQKLVAASRSADRTMARLARFIIDNQDQLASLSISSLAQQLSVSETTVFRFCKILGLAGYKDLRYALAESRGLSAGARLTDFRPEPGSGTVHPLDVVMRRVVEVNSEALLKTMSLVSLPALQETVDALQKASYVILIGFGSSAPVAFDAFQRFSCLGIPAIVHSDPHTLTSATVAASPDTLFVGVSCSGLTRDVVEALDAAGRRGCKRVVITSDRDSPVTQVADIVLISAVRGSPIVHQDLGTKTSQLAIIEMICVALALQHPERQHLVHDKALFDAEIAKKRIKT</sequence>
<keyword evidence="1" id="KW-0805">Transcription regulation</keyword>
<dbReference type="Gene3D" id="1.10.10.10">
    <property type="entry name" value="Winged helix-like DNA-binding domain superfamily/Winged helix DNA-binding domain"/>
    <property type="match status" value="1"/>
</dbReference>
<dbReference type="Pfam" id="PF01380">
    <property type="entry name" value="SIS"/>
    <property type="match status" value="1"/>
</dbReference>
<dbReference type="InterPro" id="IPR035472">
    <property type="entry name" value="RpiR-like_SIS"/>
</dbReference>
<dbReference type="InterPro" id="IPR046348">
    <property type="entry name" value="SIS_dom_sf"/>
</dbReference>
<evidence type="ECO:0000259" key="4">
    <source>
        <dbReference type="PROSITE" id="PS51071"/>
    </source>
</evidence>
<dbReference type="PROSITE" id="PS51464">
    <property type="entry name" value="SIS"/>
    <property type="match status" value="1"/>
</dbReference>
<keyword evidence="2 6" id="KW-0238">DNA-binding</keyword>
<dbReference type="Pfam" id="PF01418">
    <property type="entry name" value="HTH_6"/>
    <property type="match status" value="1"/>
</dbReference>
<dbReference type="GO" id="GO:0003677">
    <property type="term" value="F:DNA binding"/>
    <property type="evidence" value="ECO:0007669"/>
    <property type="project" value="UniProtKB-KW"/>
</dbReference>
<gene>
    <name evidence="6" type="ORF">QO011_008333</name>
</gene>
<dbReference type="PANTHER" id="PTHR30514">
    <property type="entry name" value="GLUCOKINASE"/>
    <property type="match status" value="1"/>
</dbReference>
<comment type="caution">
    <text evidence="6">The sequence shown here is derived from an EMBL/GenBank/DDBJ whole genome shotgun (WGS) entry which is preliminary data.</text>
</comment>
<dbReference type="PROSITE" id="PS51071">
    <property type="entry name" value="HTH_RPIR"/>
    <property type="match status" value="1"/>
</dbReference>
<dbReference type="InterPro" id="IPR000281">
    <property type="entry name" value="HTH_RpiR"/>
</dbReference>
<dbReference type="EMBL" id="JAUSVX010000033">
    <property type="protein sequence ID" value="MDQ0475290.1"/>
    <property type="molecule type" value="Genomic_DNA"/>
</dbReference>
<feature type="domain" description="HTH rpiR-type" evidence="4">
    <location>
        <begin position="21"/>
        <end position="97"/>
    </location>
</feature>
<evidence type="ECO:0000259" key="5">
    <source>
        <dbReference type="PROSITE" id="PS51464"/>
    </source>
</evidence>
<dbReference type="InterPro" id="IPR009057">
    <property type="entry name" value="Homeodomain-like_sf"/>
</dbReference>
<dbReference type="CDD" id="cd05013">
    <property type="entry name" value="SIS_RpiR"/>
    <property type="match status" value="1"/>
</dbReference>
<protein>
    <submittedName>
        <fullName evidence="6">DNA-binding MurR/RpiR family transcriptional regulator</fullName>
    </submittedName>
</protein>
<evidence type="ECO:0000313" key="6">
    <source>
        <dbReference type="EMBL" id="MDQ0475290.1"/>
    </source>
</evidence>
<dbReference type="InterPro" id="IPR036388">
    <property type="entry name" value="WH-like_DNA-bd_sf"/>
</dbReference>